<dbReference type="Gene3D" id="2.130.10.10">
    <property type="entry name" value="YVTN repeat-like/Quinoprotein amine dehydrogenase"/>
    <property type="match status" value="1"/>
</dbReference>
<dbReference type="PROSITE" id="PS50082">
    <property type="entry name" value="WD_REPEATS_2"/>
    <property type="match status" value="4"/>
</dbReference>
<dbReference type="PROSITE" id="PS00678">
    <property type="entry name" value="WD_REPEATS_1"/>
    <property type="match status" value="2"/>
</dbReference>
<keyword evidence="2 5" id="KW-0853">WD repeat</keyword>
<dbReference type="PROSITE" id="PS50294">
    <property type="entry name" value="WD_REPEATS_REGION"/>
    <property type="match status" value="3"/>
</dbReference>
<feature type="repeat" description="WD" evidence="5">
    <location>
        <begin position="225"/>
        <end position="266"/>
    </location>
</feature>
<feature type="region of interest" description="Disordered" evidence="6">
    <location>
        <begin position="463"/>
        <end position="506"/>
    </location>
</feature>
<gene>
    <name evidence="7" type="ORF">CAMP_LOCUS4068</name>
</gene>
<dbReference type="Pfam" id="PF00400">
    <property type="entry name" value="WD40"/>
    <property type="match status" value="4"/>
</dbReference>
<feature type="repeat" description="WD" evidence="5">
    <location>
        <begin position="183"/>
        <end position="224"/>
    </location>
</feature>
<dbReference type="InterPro" id="IPR019775">
    <property type="entry name" value="WD40_repeat_CS"/>
</dbReference>
<dbReference type="SMART" id="SM00320">
    <property type="entry name" value="WD40"/>
    <property type="match status" value="7"/>
</dbReference>
<dbReference type="Proteomes" id="UP001152747">
    <property type="component" value="Unassembled WGS sequence"/>
</dbReference>
<dbReference type="CDD" id="cd00200">
    <property type="entry name" value="WD40"/>
    <property type="match status" value="1"/>
</dbReference>
<sequence length="506" mass="56538">MPAFFLKGGTKKTAGGKRKNVKSSGEKNDEVAAKLSRRQKIMANTEIHSDDEDSLMGSAQGSEDGSDVEYEDTHERNFREAKKLLEKIQTQATNESEVAQKLQEDAAMRTGTQMKHIANVVELEDDDEISYKSHRLTPLCVAFSPDSKYIISAGKESSIVKYDISQKSVIGVIKRTKKGGDSQTAHFGVIHALAISHDQKYIASGGFDNVVKIWNFETLEHIKDLSGHRGTIYSLCFQLKTNNLFSSSQDRSVKMWDIDQLGLVDTMYGHQDAVQQISILSKQRVATAGGRDRTARVWKVEDESQLMFTGLSNCVSLDCVSMINEEHFATGSADGSIAIWSFWKKRPLVVRRQAHGIENGSGRWIVALSVLPYSDLLASGSNEGELKLWRIAENFKSITPFFSYSIAGFINSLQFSPDGRMIGVAAGKEHKDGRWWVDKEAKNQVILLPIRYTDGSMKEIEKNTEINGRNRTSEKAGIESGDEEEENDEEYEDEGELEIEDLPDDE</sequence>
<reference evidence="7" key="1">
    <citation type="submission" date="2022-11" db="EMBL/GenBank/DDBJ databases">
        <authorList>
            <person name="Kikuchi T."/>
        </authorList>
    </citation>
    <scope>NUCLEOTIDE SEQUENCE</scope>
    <source>
        <strain evidence="7">PS1010</strain>
    </source>
</reference>
<name>A0A9P1MZ17_9PELO</name>
<dbReference type="EMBL" id="CANHGI010000002">
    <property type="protein sequence ID" value="CAI5441431.1"/>
    <property type="molecule type" value="Genomic_DNA"/>
</dbReference>
<dbReference type="FunFam" id="2.130.10.10:FF:000509">
    <property type="entry name" value="U3 small nucleolar RNA-interacting protein"/>
    <property type="match status" value="1"/>
</dbReference>
<dbReference type="PRINTS" id="PR00320">
    <property type="entry name" value="GPROTEINBRPT"/>
</dbReference>
<proteinExistence type="predicted"/>
<dbReference type="InterPro" id="IPR039241">
    <property type="entry name" value="Rrp9-like"/>
</dbReference>
<dbReference type="SUPFAM" id="SSF50978">
    <property type="entry name" value="WD40 repeat-like"/>
    <property type="match status" value="1"/>
</dbReference>
<keyword evidence="4" id="KW-0539">Nucleus</keyword>
<feature type="repeat" description="WD" evidence="5">
    <location>
        <begin position="267"/>
        <end position="308"/>
    </location>
</feature>
<evidence type="ECO:0000313" key="7">
    <source>
        <dbReference type="EMBL" id="CAI5441431.1"/>
    </source>
</evidence>
<dbReference type="InterPro" id="IPR015943">
    <property type="entry name" value="WD40/YVTN_repeat-like_dom_sf"/>
</dbReference>
<organism evidence="7 8">
    <name type="scientific">Caenorhabditis angaria</name>
    <dbReference type="NCBI Taxonomy" id="860376"/>
    <lineage>
        <taxon>Eukaryota</taxon>
        <taxon>Metazoa</taxon>
        <taxon>Ecdysozoa</taxon>
        <taxon>Nematoda</taxon>
        <taxon>Chromadorea</taxon>
        <taxon>Rhabditida</taxon>
        <taxon>Rhabditina</taxon>
        <taxon>Rhabditomorpha</taxon>
        <taxon>Rhabditoidea</taxon>
        <taxon>Rhabditidae</taxon>
        <taxon>Peloderinae</taxon>
        <taxon>Caenorhabditis</taxon>
    </lineage>
</organism>
<dbReference type="AlphaFoldDB" id="A0A9P1MZ17"/>
<dbReference type="PANTHER" id="PTHR19865:SF0">
    <property type="entry name" value="U3 SMALL NUCLEOLAR RNA-INTERACTING PROTEIN 2"/>
    <property type="match status" value="1"/>
</dbReference>
<dbReference type="InterPro" id="IPR020472">
    <property type="entry name" value="WD40_PAC1"/>
</dbReference>
<evidence type="ECO:0000313" key="8">
    <source>
        <dbReference type="Proteomes" id="UP001152747"/>
    </source>
</evidence>
<evidence type="ECO:0000256" key="5">
    <source>
        <dbReference type="PROSITE-ProRule" id="PRU00221"/>
    </source>
</evidence>
<comment type="caution">
    <text evidence="7">The sequence shown here is derived from an EMBL/GenBank/DDBJ whole genome shotgun (WGS) entry which is preliminary data.</text>
</comment>
<dbReference type="InterPro" id="IPR001680">
    <property type="entry name" value="WD40_rpt"/>
</dbReference>
<keyword evidence="3" id="KW-0677">Repeat</keyword>
<evidence type="ECO:0000256" key="6">
    <source>
        <dbReference type="SAM" id="MobiDB-lite"/>
    </source>
</evidence>
<protein>
    <submittedName>
        <fullName evidence="7">Uncharacterized protein</fullName>
    </submittedName>
</protein>
<evidence type="ECO:0000256" key="3">
    <source>
        <dbReference type="ARBA" id="ARBA00022737"/>
    </source>
</evidence>
<feature type="region of interest" description="Disordered" evidence="6">
    <location>
        <begin position="1"/>
        <end position="75"/>
    </location>
</feature>
<feature type="repeat" description="WD" evidence="5">
    <location>
        <begin position="131"/>
        <end position="172"/>
    </location>
</feature>
<evidence type="ECO:0000256" key="2">
    <source>
        <dbReference type="ARBA" id="ARBA00022574"/>
    </source>
</evidence>
<feature type="compositionally biased region" description="Acidic residues" evidence="6">
    <location>
        <begin position="480"/>
        <end position="506"/>
    </location>
</feature>
<accession>A0A9P1MZ17</accession>
<dbReference type="PANTHER" id="PTHR19865">
    <property type="entry name" value="U3 SMALL NUCLEOLAR RNA INTERACTING PROTEIN 2"/>
    <property type="match status" value="1"/>
</dbReference>
<dbReference type="OrthoDB" id="189968at2759"/>
<dbReference type="InterPro" id="IPR036322">
    <property type="entry name" value="WD40_repeat_dom_sf"/>
</dbReference>
<comment type="subcellular location">
    <subcellularLocation>
        <location evidence="1">Nucleus</location>
    </subcellularLocation>
</comment>
<keyword evidence="8" id="KW-1185">Reference proteome</keyword>
<evidence type="ECO:0000256" key="1">
    <source>
        <dbReference type="ARBA" id="ARBA00004123"/>
    </source>
</evidence>
<dbReference type="GO" id="GO:0032040">
    <property type="term" value="C:small-subunit processome"/>
    <property type="evidence" value="ECO:0007669"/>
    <property type="project" value="TreeGrafter"/>
</dbReference>
<evidence type="ECO:0000256" key="4">
    <source>
        <dbReference type="ARBA" id="ARBA00023242"/>
    </source>
</evidence>
<dbReference type="GO" id="GO:0034511">
    <property type="term" value="F:U3 snoRNA binding"/>
    <property type="evidence" value="ECO:0007669"/>
    <property type="project" value="InterPro"/>
</dbReference>